<feature type="compositionally biased region" description="Basic and acidic residues" evidence="1">
    <location>
        <begin position="27"/>
        <end position="37"/>
    </location>
</feature>
<feature type="compositionally biased region" description="Polar residues" evidence="1">
    <location>
        <begin position="1"/>
        <end position="24"/>
    </location>
</feature>
<sequence length="231" mass="25761">MTPTRIGSNYPIQSNRPGPGNSCQKSKRQEYQPREEAQMEDDSTSTMFQRLASTFETLIESPEPDITSVSVVRPESLATGKNRDIPVSVQEMVYGGKAAGVGTSAKSLDRNHEVISSSEDVHGARKDRGTSEGLDTHVFQRTSPTDKSLVEKQKHVFRGPEEEVVPRKGQQPRGRSPSLNKCQTRTSKPQRAIRRASQRQSPSGKSLTNRITGFPRKRRQPLAMCSIWKEL</sequence>
<evidence type="ECO:0000313" key="3">
    <source>
        <dbReference type="Proteomes" id="UP000765509"/>
    </source>
</evidence>
<feature type="compositionally biased region" description="Basic and acidic residues" evidence="1">
    <location>
        <begin position="107"/>
        <end position="130"/>
    </location>
</feature>
<name>A0A9Q3EMT2_9BASI</name>
<feature type="compositionally biased region" description="Polar residues" evidence="1">
    <location>
        <begin position="177"/>
        <end position="187"/>
    </location>
</feature>
<protein>
    <submittedName>
        <fullName evidence="2">Uncharacterized protein</fullName>
    </submittedName>
</protein>
<feature type="region of interest" description="Disordered" evidence="1">
    <location>
        <begin position="101"/>
        <end position="219"/>
    </location>
</feature>
<reference evidence="2" key="1">
    <citation type="submission" date="2021-03" db="EMBL/GenBank/DDBJ databases">
        <title>Draft genome sequence of rust myrtle Austropuccinia psidii MF-1, a brazilian biotype.</title>
        <authorList>
            <person name="Quecine M.C."/>
            <person name="Pachon D.M.R."/>
            <person name="Bonatelli M.L."/>
            <person name="Correr F.H."/>
            <person name="Franceschini L.M."/>
            <person name="Leite T.F."/>
            <person name="Margarido G.R.A."/>
            <person name="Almeida C.A."/>
            <person name="Ferrarezi J.A."/>
            <person name="Labate C.A."/>
        </authorList>
    </citation>
    <scope>NUCLEOTIDE SEQUENCE</scope>
    <source>
        <strain evidence="2">MF-1</strain>
    </source>
</reference>
<evidence type="ECO:0000256" key="1">
    <source>
        <dbReference type="SAM" id="MobiDB-lite"/>
    </source>
</evidence>
<dbReference type="EMBL" id="AVOT02029826">
    <property type="protein sequence ID" value="MBW0522802.1"/>
    <property type="molecule type" value="Genomic_DNA"/>
</dbReference>
<organism evidence="2 3">
    <name type="scientific">Austropuccinia psidii MF-1</name>
    <dbReference type="NCBI Taxonomy" id="1389203"/>
    <lineage>
        <taxon>Eukaryota</taxon>
        <taxon>Fungi</taxon>
        <taxon>Dikarya</taxon>
        <taxon>Basidiomycota</taxon>
        <taxon>Pucciniomycotina</taxon>
        <taxon>Pucciniomycetes</taxon>
        <taxon>Pucciniales</taxon>
        <taxon>Sphaerophragmiaceae</taxon>
        <taxon>Austropuccinia</taxon>
    </lineage>
</organism>
<feature type="compositionally biased region" description="Basic and acidic residues" evidence="1">
    <location>
        <begin position="148"/>
        <end position="166"/>
    </location>
</feature>
<dbReference type="Proteomes" id="UP000765509">
    <property type="component" value="Unassembled WGS sequence"/>
</dbReference>
<evidence type="ECO:0000313" key="2">
    <source>
        <dbReference type="EMBL" id="MBW0522802.1"/>
    </source>
</evidence>
<dbReference type="AlphaFoldDB" id="A0A9Q3EMT2"/>
<keyword evidence="3" id="KW-1185">Reference proteome</keyword>
<proteinExistence type="predicted"/>
<gene>
    <name evidence="2" type="ORF">O181_062517</name>
</gene>
<feature type="region of interest" description="Disordered" evidence="1">
    <location>
        <begin position="1"/>
        <end position="45"/>
    </location>
</feature>
<comment type="caution">
    <text evidence="2">The sequence shown here is derived from an EMBL/GenBank/DDBJ whole genome shotgun (WGS) entry which is preliminary data.</text>
</comment>
<accession>A0A9Q3EMT2</accession>